<feature type="region of interest" description="Disordered" evidence="1">
    <location>
        <begin position="144"/>
        <end position="168"/>
    </location>
</feature>
<accession>A0A2N1MJB1</accession>
<dbReference type="EMBL" id="LLXL01002129">
    <property type="protein sequence ID" value="PKK61721.1"/>
    <property type="molecule type" value="Genomic_DNA"/>
</dbReference>
<gene>
    <name evidence="2" type="ORF">RhiirC2_791401</name>
</gene>
<dbReference type="AlphaFoldDB" id="A0A2N1MJB1"/>
<sequence length="527" mass="62254">MGRRHKIGKRSFGSRLKKYYRGTRRWVIRMYAAQEAAMRAHEAAIRAKEATLNPSVKKCLTYTKKLKFHKEEEREINSFFGRKCKSDTIIAKHLAKAFYIATKIFRKQPLKCWKFIIGMAKDNNIFTKLKSFVLDVDDDYVDDNDDYDDDDVDDVDDDGDNDDENDVYDDYDDKVKKHYNEPNYIINRKSILKDLKKKKSKNLIEWKISDKDVFVDTMACIKEEAIDNLRYDHPLLSFNVDFTDMDSSNNEFNKYLISNSNYCRHDPILCDNIHDQLSNLINLRWEINKIKDIKIDICNEGTFAHEVGPYFDFLLNFKNVQLIWSEEESKSSKERIMSQSARKIGRKPDFRVCYFQNKECYEIAFCEFSGSQDKEDYDKFQKDKMKLCRFATDAKSSILKKIHLYNKKYFFDHIKELLDIPIILIQFYKYTLYIYEYKQNTISLINGEYIPIGSFILVNKIEYHTEKQMGSTYLLAFIKSLLRIKYVVGQALTSIRHHLPECLLTITTPIDTDTPVNFNQTLCTPFS</sequence>
<organism evidence="2 3">
    <name type="scientific">Rhizophagus irregularis</name>
    <dbReference type="NCBI Taxonomy" id="588596"/>
    <lineage>
        <taxon>Eukaryota</taxon>
        <taxon>Fungi</taxon>
        <taxon>Fungi incertae sedis</taxon>
        <taxon>Mucoromycota</taxon>
        <taxon>Glomeromycotina</taxon>
        <taxon>Glomeromycetes</taxon>
        <taxon>Glomerales</taxon>
        <taxon>Glomeraceae</taxon>
        <taxon>Rhizophagus</taxon>
    </lineage>
</organism>
<evidence type="ECO:0000256" key="1">
    <source>
        <dbReference type="SAM" id="MobiDB-lite"/>
    </source>
</evidence>
<dbReference type="Proteomes" id="UP000233469">
    <property type="component" value="Unassembled WGS sequence"/>
</dbReference>
<evidence type="ECO:0000313" key="2">
    <source>
        <dbReference type="EMBL" id="PKK61721.1"/>
    </source>
</evidence>
<name>A0A2N1MJB1_9GLOM</name>
<evidence type="ECO:0000313" key="3">
    <source>
        <dbReference type="Proteomes" id="UP000233469"/>
    </source>
</evidence>
<proteinExistence type="predicted"/>
<dbReference type="VEuPathDB" id="FungiDB:FUN_017130"/>
<protein>
    <submittedName>
        <fullName evidence="2">Uncharacterized protein</fullName>
    </submittedName>
</protein>
<reference evidence="2 3" key="2">
    <citation type="submission" date="2017-10" db="EMBL/GenBank/DDBJ databases">
        <title>Extensive intraspecific genome diversity in a model arbuscular mycorrhizal fungus.</title>
        <authorList>
            <person name="Chen E.C.H."/>
            <person name="Morin E."/>
            <person name="Baudet D."/>
            <person name="Noel J."/>
            <person name="Ndikumana S."/>
            <person name="Charron P."/>
            <person name="St-Onge C."/>
            <person name="Giorgi J."/>
            <person name="Grigoriev I.V."/>
            <person name="Roux C."/>
            <person name="Martin F.M."/>
            <person name="Corradi N."/>
        </authorList>
    </citation>
    <scope>NUCLEOTIDE SEQUENCE [LARGE SCALE GENOMIC DNA]</scope>
    <source>
        <strain evidence="2 3">C2</strain>
    </source>
</reference>
<reference evidence="2 3" key="1">
    <citation type="submission" date="2016-04" db="EMBL/GenBank/DDBJ databases">
        <title>Genome analyses suggest a sexual origin of heterokaryosis in a supposedly ancient asexual fungus.</title>
        <authorList>
            <person name="Ropars J."/>
            <person name="Sedzielewska K."/>
            <person name="Noel J."/>
            <person name="Charron P."/>
            <person name="Farinelli L."/>
            <person name="Marton T."/>
            <person name="Kruger M."/>
            <person name="Pelin A."/>
            <person name="Brachmann A."/>
            <person name="Corradi N."/>
        </authorList>
    </citation>
    <scope>NUCLEOTIDE SEQUENCE [LARGE SCALE GENOMIC DNA]</scope>
    <source>
        <strain evidence="2 3">C2</strain>
    </source>
</reference>
<comment type="caution">
    <text evidence="2">The sequence shown here is derived from an EMBL/GenBank/DDBJ whole genome shotgun (WGS) entry which is preliminary data.</text>
</comment>